<evidence type="ECO:0000313" key="2">
    <source>
        <dbReference type="Proteomes" id="UP001163324"/>
    </source>
</evidence>
<dbReference type="Proteomes" id="UP001163324">
    <property type="component" value="Chromosome 3"/>
</dbReference>
<keyword evidence="2" id="KW-1185">Reference proteome</keyword>
<sequence>MVVAEPKTTKIPYWRLVADHTGITEEVKAFRYPGSGTQEDPFLVSWIPNDPRNPMNFSIGLKWFITLVTSITTLAIALASSLYSAGVGEIMVAFGVGQQLAISGVSLFVVGFAVGPLMWAPFSELFGRQLLFFITYGGLTAFSAGCAGAQNIWTLAILRFFAGALGSSPLTNSGGIIADMFPAAQRGTAMAIFAAAPFLGPALGPIIGGFLGEAAGWRWLMGFLAILSGSLWILGTCLSPETYAPVLLRKRAAKLSAITGKHYISSIDHAQGPVTISRSIRIAMSRPWILLFREPIVFLLSIYLAVVYGTLYMLFAAFPIVYQQHRGWSTQIGGLAFLGILVGMMLAIIYIFPDNSRYIRVQKAHGGFAPPEARLTTTMVGSVFLPIGMFWFAWTNQPELHWAISISAGVPFGFGMVLTFLSTMNYLVDAYTIYAASVLAASSVIRSLFGAAFPLFASDMYDALGIHWASSVPAFLSLACMPFPFLFYKYGAAIRKRCKFAAESADFMAKVQQVQKQQAVV</sequence>
<name>A0ACC0V9Y8_9HYPO</name>
<comment type="caution">
    <text evidence="1">The sequence shown here is derived from an EMBL/GenBank/DDBJ whole genome shotgun (WGS) entry which is preliminary data.</text>
</comment>
<gene>
    <name evidence="1" type="ORF">N3K66_004089</name>
</gene>
<protein>
    <submittedName>
        <fullName evidence="1">Uncharacterized protein</fullName>
    </submittedName>
</protein>
<evidence type="ECO:0000313" key="1">
    <source>
        <dbReference type="EMBL" id="KAI9902272.1"/>
    </source>
</evidence>
<reference evidence="1" key="1">
    <citation type="submission" date="2022-10" db="EMBL/GenBank/DDBJ databases">
        <title>Complete Genome of Trichothecium roseum strain YXFP-22015, a Plant Pathogen Isolated from Citrus.</title>
        <authorList>
            <person name="Wang Y."/>
            <person name="Zhu L."/>
        </authorList>
    </citation>
    <scope>NUCLEOTIDE SEQUENCE</scope>
    <source>
        <strain evidence="1">YXFP-22015</strain>
    </source>
</reference>
<dbReference type="EMBL" id="CM047942">
    <property type="protein sequence ID" value="KAI9902272.1"/>
    <property type="molecule type" value="Genomic_DNA"/>
</dbReference>
<accession>A0ACC0V9Y8</accession>
<proteinExistence type="predicted"/>
<organism evidence="1 2">
    <name type="scientific">Trichothecium roseum</name>
    <dbReference type="NCBI Taxonomy" id="47278"/>
    <lineage>
        <taxon>Eukaryota</taxon>
        <taxon>Fungi</taxon>
        <taxon>Dikarya</taxon>
        <taxon>Ascomycota</taxon>
        <taxon>Pezizomycotina</taxon>
        <taxon>Sordariomycetes</taxon>
        <taxon>Hypocreomycetidae</taxon>
        <taxon>Hypocreales</taxon>
        <taxon>Hypocreales incertae sedis</taxon>
        <taxon>Trichothecium</taxon>
    </lineage>
</organism>